<evidence type="ECO:0000256" key="1">
    <source>
        <dbReference type="ARBA" id="ARBA00004123"/>
    </source>
</evidence>
<evidence type="ECO:0000256" key="4">
    <source>
        <dbReference type="ARBA" id="ARBA00022723"/>
    </source>
</evidence>
<comment type="catalytic activity">
    <reaction evidence="11">
        <text>L-lysyl-[protein] + acetyl-CoA = N(6)-acetyl-L-lysyl-[protein] + CoA + H(+)</text>
        <dbReference type="Rhea" id="RHEA:45948"/>
        <dbReference type="Rhea" id="RHEA-COMP:9752"/>
        <dbReference type="Rhea" id="RHEA-COMP:10731"/>
        <dbReference type="ChEBI" id="CHEBI:15378"/>
        <dbReference type="ChEBI" id="CHEBI:29969"/>
        <dbReference type="ChEBI" id="CHEBI:57287"/>
        <dbReference type="ChEBI" id="CHEBI:57288"/>
        <dbReference type="ChEBI" id="CHEBI:61930"/>
        <dbReference type="EC" id="2.3.1.48"/>
    </reaction>
</comment>
<dbReference type="PANTHER" id="PTHR13808">
    <property type="entry name" value="CBP/P300-RELATED"/>
    <property type="match status" value="1"/>
</dbReference>
<evidence type="ECO:0000256" key="5">
    <source>
        <dbReference type="ARBA" id="ARBA00022771"/>
    </source>
</evidence>
<dbReference type="Gene3D" id="1.20.1020.10">
    <property type="entry name" value="TAZ domain"/>
    <property type="match status" value="1"/>
</dbReference>
<name>A0A0R3WC39_TAEAS</name>
<sequence length="201" mass="23223">LSIFLNNIWYQPTTPIPTNPKFLQFQQQHLRLLLHAHCCHRDQMTSEGCTIPNCDEAKSLLRHMEECRREEDCERDYCTISKDLIAHWRKCKDEKCIVCAPVIFIPSQQPDQPDPIFTSQSSEVGGLATNKANLEQQFDVLWSQLCTMFEGSSETIKTCLQPFNDDEFVNCPSQSSIATSEGRDWRVAFDDEVRGYIIRLM</sequence>
<dbReference type="GO" id="GO:0008270">
    <property type="term" value="F:zinc ion binding"/>
    <property type="evidence" value="ECO:0007669"/>
    <property type="project" value="UniProtKB-KW"/>
</dbReference>
<dbReference type="SMART" id="SM00551">
    <property type="entry name" value="ZnF_TAZ"/>
    <property type="match status" value="1"/>
</dbReference>
<dbReference type="InterPro" id="IPR000197">
    <property type="entry name" value="Znf_TAZ"/>
</dbReference>
<feature type="zinc finger region" description="TAZ-type" evidence="12">
    <location>
        <begin position="19"/>
        <end position="102"/>
    </location>
</feature>
<evidence type="ECO:0000256" key="11">
    <source>
        <dbReference type="ARBA" id="ARBA00048017"/>
    </source>
</evidence>
<keyword evidence="4 12" id="KW-0479">Metal-binding</keyword>
<evidence type="ECO:0000256" key="3">
    <source>
        <dbReference type="ARBA" id="ARBA00022679"/>
    </source>
</evidence>
<protein>
    <recommendedName>
        <fullName evidence="2">histone acetyltransferase</fullName>
        <ecNumber evidence="2">2.3.1.48</ecNumber>
    </recommendedName>
</protein>
<dbReference type="GO" id="GO:0005634">
    <property type="term" value="C:nucleus"/>
    <property type="evidence" value="ECO:0007669"/>
    <property type="project" value="UniProtKB-SubCell"/>
</dbReference>
<evidence type="ECO:0000259" key="13">
    <source>
        <dbReference type="PROSITE" id="PS50134"/>
    </source>
</evidence>
<dbReference type="AlphaFoldDB" id="A0A0R3WC39"/>
<dbReference type="WBParaSite" id="TASK_0000824601-mRNA-1">
    <property type="protein sequence ID" value="TASK_0000824601-mRNA-1"/>
    <property type="gene ID" value="TASK_0000824601"/>
</dbReference>
<evidence type="ECO:0000256" key="12">
    <source>
        <dbReference type="PROSITE-ProRule" id="PRU00203"/>
    </source>
</evidence>
<dbReference type="SUPFAM" id="SSF57933">
    <property type="entry name" value="TAZ domain"/>
    <property type="match status" value="1"/>
</dbReference>
<keyword evidence="5 12" id="KW-0863">Zinc-finger</keyword>
<dbReference type="EC" id="2.3.1.48" evidence="2"/>
<evidence type="ECO:0000256" key="9">
    <source>
        <dbReference type="ARBA" id="ARBA00023163"/>
    </source>
</evidence>
<comment type="subcellular location">
    <subcellularLocation>
        <location evidence="1">Nucleus</location>
    </subcellularLocation>
</comment>
<keyword evidence="10" id="KW-0539">Nucleus</keyword>
<dbReference type="GO" id="GO:0005667">
    <property type="term" value="C:transcription regulator complex"/>
    <property type="evidence" value="ECO:0007669"/>
    <property type="project" value="TreeGrafter"/>
</dbReference>
<evidence type="ECO:0000256" key="2">
    <source>
        <dbReference type="ARBA" id="ARBA00013184"/>
    </source>
</evidence>
<evidence type="ECO:0000256" key="10">
    <source>
        <dbReference type="ARBA" id="ARBA00023242"/>
    </source>
</evidence>
<dbReference type="GO" id="GO:0003713">
    <property type="term" value="F:transcription coactivator activity"/>
    <property type="evidence" value="ECO:0007669"/>
    <property type="project" value="TreeGrafter"/>
</dbReference>
<evidence type="ECO:0000256" key="6">
    <source>
        <dbReference type="ARBA" id="ARBA00022833"/>
    </source>
</evidence>
<keyword evidence="3" id="KW-0808">Transferase</keyword>
<accession>A0A0R3WC39</accession>
<dbReference type="Pfam" id="PF02135">
    <property type="entry name" value="zf-TAZ"/>
    <property type="match status" value="1"/>
</dbReference>
<reference evidence="14" key="1">
    <citation type="submission" date="2017-02" db="UniProtKB">
        <authorList>
            <consortium name="WormBaseParasite"/>
        </authorList>
    </citation>
    <scope>IDENTIFICATION</scope>
</reference>
<evidence type="ECO:0000256" key="8">
    <source>
        <dbReference type="ARBA" id="ARBA00023015"/>
    </source>
</evidence>
<dbReference type="GO" id="GO:0000123">
    <property type="term" value="C:histone acetyltransferase complex"/>
    <property type="evidence" value="ECO:0007669"/>
    <property type="project" value="TreeGrafter"/>
</dbReference>
<organism evidence="14">
    <name type="scientific">Taenia asiatica</name>
    <name type="common">Asian tapeworm</name>
    <dbReference type="NCBI Taxonomy" id="60517"/>
    <lineage>
        <taxon>Eukaryota</taxon>
        <taxon>Metazoa</taxon>
        <taxon>Spiralia</taxon>
        <taxon>Lophotrochozoa</taxon>
        <taxon>Platyhelminthes</taxon>
        <taxon>Cestoda</taxon>
        <taxon>Eucestoda</taxon>
        <taxon>Cyclophyllidea</taxon>
        <taxon>Taeniidae</taxon>
        <taxon>Taenia</taxon>
    </lineage>
</organism>
<evidence type="ECO:0000313" key="14">
    <source>
        <dbReference type="WBParaSite" id="TASK_0000824601-mRNA-1"/>
    </source>
</evidence>
<keyword evidence="8" id="KW-0805">Transcription regulation</keyword>
<keyword evidence="7" id="KW-0156">Chromatin regulator</keyword>
<dbReference type="InterPro" id="IPR035898">
    <property type="entry name" value="TAZ_dom_sf"/>
</dbReference>
<feature type="domain" description="TAZ-type" evidence="13">
    <location>
        <begin position="19"/>
        <end position="102"/>
    </location>
</feature>
<dbReference type="PROSITE" id="PS50134">
    <property type="entry name" value="ZF_TAZ"/>
    <property type="match status" value="1"/>
</dbReference>
<dbReference type="GO" id="GO:0004402">
    <property type="term" value="F:histone acetyltransferase activity"/>
    <property type="evidence" value="ECO:0007669"/>
    <property type="project" value="InterPro"/>
</dbReference>
<dbReference type="GO" id="GO:0031490">
    <property type="term" value="F:chromatin DNA binding"/>
    <property type="evidence" value="ECO:0007669"/>
    <property type="project" value="TreeGrafter"/>
</dbReference>
<dbReference type="STRING" id="60517.A0A0R3WC39"/>
<evidence type="ECO:0000256" key="7">
    <source>
        <dbReference type="ARBA" id="ARBA00022853"/>
    </source>
</evidence>
<dbReference type="PANTHER" id="PTHR13808:SF1">
    <property type="entry name" value="HISTONE ACETYLTRANSFERASE"/>
    <property type="match status" value="1"/>
</dbReference>
<keyword evidence="9" id="KW-0804">Transcription</keyword>
<dbReference type="InterPro" id="IPR013178">
    <property type="entry name" value="Histone_AcTrfase_Rtt109/CBP"/>
</dbReference>
<keyword evidence="6 12" id="KW-0862">Zinc</keyword>
<dbReference type="GO" id="GO:0045944">
    <property type="term" value="P:positive regulation of transcription by RNA polymerase II"/>
    <property type="evidence" value="ECO:0007669"/>
    <property type="project" value="TreeGrafter"/>
</dbReference>
<proteinExistence type="predicted"/>